<gene>
    <name evidence="1" type="primary">jg3025</name>
    <name evidence="1" type="ORF">PAEG_LOCUS2967</name>
</gene>
<dbReference type="OrthoDB" id="426210at2759"/>
<name>A0A8S4QJV5_9NEOP</name>
<accession>A0A8S4QJV5</accession>
<evidence type="ECO:0000313" key="1">
    <source>
        <dbReference type="EMBL" id="CAH2211130.1"/>
    </source>
</evidence>
<evidence type="ECO:0000313" key="2">
    <source>
        <dbReference type="Proteomes" id="UP000838756"/>
    </source>
</evidence>
<sequence length="253" mass="30648">MTKIDWSELLLNFDKVDAKLDIFYQTLMPIIHTPMHKTRDSHYPIWYTAPLLRALKEKAKIHHKCKKYNNPMDKLTYELLRERCKVMIKFCYENFKKRVTESIRGDPNYFWKFFKHRRKNTTNCIPNEIIQNDHIIKGLKDICDAFAKHLFCYLCKINWNEVLSADSIDRVIEILYSILNETINNYITIKAKFNSNFPVWYSKSLTHIVKEKLLKDKRWKEGKNPRDYDDFALPRTRQKSVQKKCYYSYTHRM</sequence>
<proteinExistence type="predicted"/>
<reference evidence="1" key="1">
    <citation type="submission" date="2022-03" db="EMBL/GenBank/DDBJ databases">
        <authorList>
            <person name="Lindestad O."/>
        </authorList>
    </citation>
    <scope>NUCLEOTIDE SEQUENCE</scope>
</reference>
<keyword evidence="2" id="KW-1185">Reference proteome</keyword>
<organism evidence="1 2">
    <name type="scientific">Pararge aegeria aegeria</name>
    <dbReference type="NCBI Taxonomy" id="348720"/>
    <lineage>
        <taxon>Eukaryota</taxon>
        <taxon>Metazoa</taxon>
        <taxon>Ecdysozoa</taxon>
        <taxon>Arthropoda</taxon>
        <taxon>Hexapoda</taxon>
        <taxon>Insecta</taxon>
        <taxon>Pterygota</taxon>
        <taxon>Neoptera</taxon>
        <taxon>Endopterygota</taxon>
        <taxon>Lepidoptera</taxon>
        <taxon>Glossata</taxon>
        <taxon>Ditrysia</taxon>
        <taxon>Papilionoidea</taxon>
        <taxon>Nymphalidae</taxon>
        <taxon>Satyrinae</taxon>
        <taxon>Satyrini</taxon>
        <taxon>Parargina</taxon>
        <taxon>Pararge</taxon>
    </lineage>
</organism>
<protein>
    <submittedName>
        <fullName evidence="1">Jg3025 protein</fullName>
    </submittedName>
</protein>
<dbReference type="AlphaFoldDB" id="A0A8S4QJV5"/>
<comment type="caution">
    <text evidence="1">The sequence shown here is derived from an EMBL/GenBank/DDBJ whole genome shotgun (WGS) entry which is preliminary data.</text>
</comment>
<dbReference type="EMBL" id="CAKXAJ010009310">
    <property type="protein sequence ID" value="CAH2211130.1"/>
    <property type="molecule type" value="Genomic_DNA"/>
</dbReference>
<dbReference type="Proteomes" id="UP000838756">
    <property type="component" value="Unassembled WGS sequence"/>
</dbReference>